<dbReference type="EMBL" id="QXFV01001964">
    <property type="protein sequence ID" value="KAE8995147.1"/>
    <property type="molecule type" value="Genomic_DNA"/>
</dbReference>
<dbReference type="AlphaFoldDB" id="A0A6A3JNU8"/>
<accession>A0A6A3JNU8</accession>
<protein>
    <submittedName>
        <fullName evidence="2">Uncharacterized protein</fullName>
    </submittedName>
</protein>
<feature type="region of interest" description="Disordered" evidence="1">
    <location>
        <begin position="115"/>
        <end position="159"/>
    </location>
</feature>
<dbReference type="Proteomes" id="UP000429607">
    <property type="component" value="Unassembled WGS sequence"/>
</dbReference>
<evidence type="ECO:0000313" key="3">
    <source>
        <dbReference type="Proteomes" id="UP000429607"/>
    </source>
</evidence>
<organism evidence="2 3">
    <name type="scientific">Phytophthora rubi</name>
    <dbReference type="NCBI Taxonomy" id="129364"/>
    <lineage>
        <taxon>Eukaryota</taxon>
        <taxon>Sar</taxon>
        <taxon>Stramenopiles</taxon>
        <taxon>Oomycota</taxon>
        <taxon>Peronosporomycetes</taxon>
        <taxon>Peronosporales</taxon>
        <taxon>Peronosporaceae</taxon>
        <taxon>Phytophthora</taxon>
    </lineage>
</organism>
<gene>
    <name evidence="2" type="ORF">PR001_g20197</name>
</gene>
<proteinExistence type="predicted"/>
<name>A0A6A3JNU8_9STRA</name>
<evidence type="ECO:0000313" key="2">
    <source>
        <dbReference type="EMBL" id="KAE8995147.1"/>
    </source>
</evidence>
<reference evidence="2 3" key="1">
    <citation type="submission" date="2018-09" db="EMBL/GenBank/DDBJ databases">
        <title>Genomic investigation of the strawberry pathogen Phytophthora fragariae indicates pathogenicity is determined by transcriptional variation in three key races.</title>
        <authorList>
            <person name="Adams T.M."/>
            <person name="Armitage A.D."/>
            <person name="Sobczyk M.K."/>
            <person name="Bates H.J."/>
            <person name="Dunwell J.M."/>
            <person name="Nellist C.F."/>
            <person name="Harrison R.J."/>
        </authorList>
    </citation>
    <scope>NUCLEOTIDE SEQUENCE [LARGE SCALE GENOMIC DNA]</scope>
    <source>
        <strain evidence="2 3">SCRP249</strain>
    </source>
</reference>
<sequence length="159" mass="17578">MATGPRHQAQLRQVLTDPSDAIPCTLSIREVMHALLNEHKRPDETYRQYAFRLINIADALPGGVDVHSNAAQALLTFVNRAYPENAKFLRTIANLQTDKPIEELHRMTREISMLVGSDGQRKSGQGRRASSAPLPKQHPTGDDSKQPGGAAMMATIERK</sequence>
<evidence type="ECO:0000256" key="1">
    <source>
        <dbReference type="SAM" id="MobiDB-lite"/>
    </source>
</evidence>
<comment type="caution">
    <text evidence="2">The sequence shown here is derived from an EMBL/GenBank/DDBJ whole genome shotgun (WGS) entry which is preliminary data.</text>
</comment>